<dbReference type="Proteomes" id="UP000325755">
    <property type="component" value="Chromosome"/>
</dbReference>
<dbReference type="PANTHER" id="PTHR35303">
    <property type="entry name" value="OS02G0197800 PROTEIN"/>
    <property type="match status" value="1"/>
</dbReference>
<dbReference type="InterPro" id="IPR038492">
    <property type="entry name" value="GBBH-like_N_sf"/>
</dbReference>
<evidence type="ECO:0000313" key="5">
    <source>
        <dbReference type="Proteomes" id="UP000325755"/>
    </source>
</evidence>
<dbReference type="KEGG" id="mmob:F6R98_03585"/>
<evidence type="ECO:0000256" key="1">
    <source>
        <dbReference type="ARBA" id="ARBA00022723"/>
    </source>
</evidence>
<reference evidence="4 5" key="1">
    <citation type="submission" date="2019-09" db="EMBL/GenBank/DDBJ databases">
        <title>Ecophysiology of the spiral-shaped methanotroph Methylospira mobilis as revealed by the complete genome sequence.</title>
        <authorList>
            <person name="Oshkin I.Y."/>
            <person name="Dedysh S.N."/>
            <person name="Miroshnikov K."/>
            <person name="Danilova O.V."/>
            <person name="Hakobyan A."/>
            <person name="Liesack W."/>
        </authorList>
    </citation>
    <scope>NUCLEOTIDE SEQUENCE [LARGE SCALE GENOMIC DNA]</scope>
    <source>
        <strain evidence="4 5">Shm1</strain>
    </source>
</reference>
<dbReference type="InParanoid" id="A0A5Q0BLX6"/>
<protein>
    <submittedName>
        <fullName evidence="4">DUF971 domain-containing protein</fullName>
    </submittedName>
</protein>
<keyword evidence="1" id="KW-0479">Metal-binding</keyword>
<dbReference type="EMBL" id="CP044205">
    <property type="protein sequence ID" value="QFY44925.1"/>
    <property type="molecule type" value="Genomic_DNA"/>
</dbReference>
<keyword evidence="2" id="KW-0408">Iron</keyword>
<dbReference type="OrthoDB" id="9794178at2"/>
<name>A0A5Q0BLX6_9GAMM</name>
<dbReference type="PANTHER" id="PTHR35303:SF5">
    <property type="entry name" value="OS02G0197800 PROTEIN"/>
    <property type="match status" value="1"/>
</dbReference>
<dbReference type="InterPro" id="IPR010376">
    <property type="entry name" value="GBBH-like_N"/>
</dbReference>
<evidence type="ECO:0000313" key="4">
    <source>
        <dbReference type="EMBL" id="QFY44925.1"/>
    </source>
</evidence>
<accession>A0A5Q0BLX6</accession>
<keyword evidence="5" id="KW-1185">Reference proteome</keyword>
<dbReference type="Gene3D" id="3.30.2020.30">
    <property type="match status" value="1"/>
</dbReference>
<dbReference type="RefSeq" id="WP_153250890.1">
    <property type="nucleotide sequence ID" value="NZ_CP044205.1"/>
</dbReference>
<gene>
    <name evidence="4" type="ORF">F6R98_03585</name>
</gene>
<sequence length="120" mass="13693">MTAPAPLEIKLHQIRRTLELVYDDGRIFQLPCEYLRVYSPSAEVCGHGPGQEVLQTGKEQVSINAIRPVGGYGICPTFSDGHNTGIYTWETLYDLCVHQRERWGEYLHKLKEAGYERQQA</sequence>
<dbReference type="AlphaFoldDB" id="A0A5Q0BLX6"/>
<dbReference type="Pfam" id="PF06155">
    <property type="entry name" value="GBBH-like_N"/>
    <property type="match status" value="1"/>
</dbReference>
<evidence type="ECO:0000256" key="2">
    <source>
        <dbReference type="ARBA" id="ARBA00023004"/>
    </source>
</evidence>
<evidence type="ECO:0000259" key="3">
    <source>
        <dbReference type="Pfam" id="PF06155"/>
    </source>
</evidence>
<organism evidence="4 5">
    <name type="scientific">Candidatus Methylospira mobilis</name>
    <dbReference type="NCBI Taxonomy" id="1808979"/>
    <lineage>
        <taxon>Bacteria</taxon>
        <taxon>Pseudomonadati</taxon>
        <taxon>Pseudomonadota</taxon>
        <taxon>Gammaproteobacteria</taxon>
        <taxon>Methylococcales</taxon>
        <taxon>Methylococcaceae</taxon>
        <taxon>Candidatus Methylospira</taxon>
    </lineage>
</organism>
<dbReference type="GO" id="GO:0046872">
    <property type="term" value="F:metal ion binding"/>
    <property type="evidence" value="ECO:0007669"/>
    <property type="project" value="UniProtKB-KW"/>
</dbReference>
<feature type="domain" description="Gamma-butyrobetaine hydroxylase-like N-terminal" evidence="3">
    <location>
        <begin position="9"/>
        <end position="93"/>
    </location>
</feature>
<proteinExistence type="predicted"/>